<dbReference type="EMBL" id="JXCY01000007">
    <property type="protein sequence ID" value="KOY75745.1"/>
    <property type="molecule type" value="Genomic_DNA"/>
</dbReference>
<dbReference type="RefSeq" id="WP_053792003.1">
    <property type="nucleotide sequence ID" value="NZ_JXCY01000007.1"/>
</dbReference>
<protein>
    <recommendedName>
        <fullName evidence="3">N-acetyltransferase domain-containing protein</fullName>
    </recommendedName>
</protein>
<accession>A0A0N0CSB1</accession>
<name>A0A0N0CSB1_9LACO</name>
<evidence type="ECO:0008006" key="3">
    <source>
        <dbReference type="Google" id="ProtNLM"/>
    </source>
</evidence>
<dbReference type="AlphaFoldDB" id="A0A0N0CSB1"/>
<dbReference type="Proteomes" id="UP000037778">
    <property type="component" value="Unassembled WGS sequence"/>
</dbReference>
<evidence type="ECO:0000313" key="1">
    <source>
        <dbReference type="EMBL" id="KOY75745.1"/>
    </source>
</evidence>
<reference evidence="1 2" key="1">
    <citation type="journal article" date="2015" name="Genome Biol. Evol.">
        <title>Functionally Structured Genomes in Lactobacillus kunkeei Colonizing the Honey Crop and Food Products of Honeybees and Stingless Bees.</title>
        <authorList>
            <person name="Tamarit D."/>
            <person name="Ellegaard K.M."/>
            <person name="Wikander J."/>
            <person name="Olofsson T."/>
            <person name="Vasquez A."/>
            <person name="Andersson S.G."/>
        </authorList>
    </citation>
    <scope>NUCLEOTIDE SEQUENCE [LARGE SCALE GENOMIC DNA]</scope>
    <source>
        <strain evidence="1 2">LAko</strain>
    </source>
</reference>
<keyword evidence="2" id="KW-1185">Reference proteome</keyword>
<proteinExistence type="predicted"/>
<gene>
    <name evidence="1" type="ORF">RZ71_01650</name>
</gene>
<sequence>MRSFEGLRPIITEHFYMDWLTEFKLQSVIDFQKQQDEKADIMSTSNFINAIMNDIMSQKGLLWGVMDKETKDFVGVAGISNLQSDAPIVYVNVLNISTDAELELIRRIVQFKHQYWPDKTSQFNISPLNDEIKAVIDAL</sequence>
<comment type="caution">
    <text evidence="1">The sequence shown here is derived from an EMBL/GenBank/DDBJ whole genome shotgun (WGS) entry which is preliminary data.</text>
</comment>
<dbReference type="PATRIC" id="fig|148814.8.peg.1090"/>
<evidence type="ECO:0000313" key="2">
    <source>
        <dbReference type="Proteomes" id="UP000037778"/>
    </source>
</evidence>
<organism evidence="1 2">
    <name type="scientific">Apilactobacillus kunkeei</name>
    <dbReference type="NCBI Taxonomy" id="148814"/>
    <lineage>
        <taxon>Bacteria</taxon>
        <taxon>Bacillati</taxon>
        <taxon>Bacillota</taxon>
        <taxon>Bacilli</taxon>
        <taxon>Lactobacillales</taxon>
        <taxon>Lactobacillaceae</taxon>
        <taxon>Apilactobacillus</taxon>
    </lineage>
</organism>